<sequence length="61" mass="7029">MKLRREESLEKKSDLTVEEFAAFLVSLRFPARKDRYELAELTDNMLVVPTSGGNRFVAHCL</sequence>
<evidence type="ECO:0000313" key="1">
    <source>
        <dbReference type="EMBL" id="PRP82516.1"/>
    </source>
</evidence>
<comment type="caution">
    <text evidence="1">The sequence shown here is derived from an EMBL/GenBank/DDBJ whole genome shotgun (WGS) entry which is preliminary data.</text>
</comment>
<organism evidence="1 2">
    <name type="scientific">Planoprotostelium fungivorum</name>
    <dbReference type="NCBI Taxonomy" id="1890364"/>
    <lineage>
        <taxon>Eukaryota</taxon>
        <taxon>Amoebozoa</taxon>
        <taxon>Evosea</taxon>
        <taxon>Variosea</taxon>
        <taxon>Cavosteliida</taxon>
        <taxon>Cavosteliaceae</taxon>
        <taxon>Planoprotostelium</taxon>
    </lineage>
</organism>
<dbReference type="EMBL" id="MDYQ01000101">
    <property type="protein sequence ID" value="PRP82516.1"/>
    <property type="molecule type" value="Genomic_DNA"/>
</dbReference>
<dbReference type="Proteomes" id="UP000241769">
    <property type="component" value="Unassembled WGS sequence"/>
</dbReference>
<proteinExistence type="predicted"/>
<dbReference type="InParanoid" id="A0A2P6NEY0"/>
<evidence type="ECO:0000313" key="2">
    <source>
        <dbReference type="Proteomes" id="UP000241769"/>
    </source>
</evidence>
<reference evidence="1 2" key="1">
    <citation type="journal article" date="2018" name="Genome Biol. Evol.">
        <title>Multiple Roots of Fruiting Body Formation in Amoebozoa.</title>
        <authorList>
            <person name="Hillmann F."/>
            <person name="Forbes G."/>
            <person name="Novohradska S."/>
            <person name="Ferling I."/>
            <person name="Riege K."/>
            <person name="Groth M."/>
            <person name="Westermann M."/>
            <person name="Marz M."/>
            <person name="Spaller T."/>
            <person name="Winckler T."/>
            <person name="Schaap P."/>
            <person name="Glockner G."/>
        </authorList>
    </citation>
    <scope>NUCLEOTIDE SEQUENCE [LARGE SCALE GENOMIC DNA]</scope>
    <source>
        <strain evidence="1 2">Jena</strain>
    </source>
</reference>
<name>A0A2P6NEY0_9EUKA</name>
<gene>
    <name evidence="1" type="ORF">PROFUN_10086</name>
</gene>
<protein>
    <submittedName>
        <fullName evidence="1">Uncharacterized protein</fullName>
    </submittedName>
</protein>
<accession>A0A2P6NEY0</accession>
<keyword evidence="2" id="KW-1185">Reference proteome</keyword>
<dbReference type="AlphaFoldDB" id="A0A2P6NEY0"/>